<evidence type="ECO:0000313" key="5">
    <source>
        <dbReference type="Proteomes" id="UP001320544"/>
    </source>
</evidence>
<protein>
    <recommendedName>
        <fullName evidence="3">HTH cro/C1-type domain-containing protein</fullName>
    </recommendedName>
</protein>
<dbReference type="Gene3D" id="1.10.260.40">
    <property type="entry name" value="lambda repressor-like DNA-binding domains"/>
    <property type="match status" value="1"/>
</dbReference>
<name>A0ABN6MC63_9ACTN</name>
<feature type="region of interest" description="Disordered" evidence="2">
    <location>
        <begin position="140"/>
        <end position="185"/>
    </location>
</feature>
<evidence type="ECO:0000256" key="2">
    <source>
        <dbReference type="SAM" id="MobiDB-lite"/>
    </source>
</evidence>
<dbReference type="Proteomes" id="UP001320544">
    <property type="component" value="Chromosome"/>
</dbReference>
<dbReference type="PANTHER" id="PTHR46558">
    <property type="entry name" value="TRACRIPTIONAL REGULATORY PROTEIN-RELATED-RELATED"/>
    <property type="match status" value="1"/>
</dbReference>
<dbReference type="InterPro" id="IPR010982">
    <property type="entry name" value="Lambda_DNA-bd_dom_sf"/>
</dbReference>
<evidence type="ECO:0000313" key="4">
    <source>
        <dbReference type="EMBL" id="BDE95590.1"/>
    </source>
</evidence>
<dbReference type="SUPFAM" id="SSF47413">
    <property type="entry name" value="lambda repressor-like DNA-binding domains"/>
    <property type="match status" value="1"/>
</dbReference>
<dbReference type="InterPro" id="IPR001387">
    <property type="entry name" value="Cro/C1-type_HTH"/>
</dbReference>
<sequence>MARTSRKEPFMNVEIAQRLAELRREKGYSQEELAERLGLSRQAVSKWERAESSPDTGNLVALAKLYGVTLDELLRFDEDLEDDIIYEAQDRNASAEEKAQAAAEKASVAAAQAAAAAAQAQAAQTAAKAVQDQQAYAAASQTAQPAQAPQGAPQPHPAQTAAYAAPRTIPPRHHRLRAPTRRVRASRPSLPISILLEAKSGRTPTSSVKCATPLATLTTAAIARARGRAFPTRSCA</sequence>
<dbReference type="Pfam" id="PF01381">
    <property type="entry name" value="HTH_3"/>
    <property type="match status" value="1"/>
</dbReference>
<keyword evidence="1" id="KW-0238">DNA-binding</keyword>
<reference evidence="4 5" key="1">
    <citation type="submission" date="2022-01" db="EMBL/GenBank/DDBJ databases">
        <title>Novel bile acid biosynthetic pathways are enriched in the microbiome of centenarians.</title>
        <authorList>
            <person name="Sato Y."/>
            <person name="Atarashi K."/>
            <person name="Plichta R.D."/>
            <person name="Arai Y."/>
            <person name="Sasajima S."/>
            <person name="Kearney M.S."/>
            <person name="Suda W."/>
            <person name="Takeshita K."/>
            <person name="Sasaki T."/>
            <person name="Okamoto S."/>
            <person name="Skelly N.A."/>
            <person name="Okamura Y."/>
            <person name="Vlamakis H."/>
            <person name="Li Y."/>
            <person name="Tanoue T."/>
            <person name="Takei H."/>
            <person name="Nittono H."/>
            <person name="Narushima S."/>
            <person name="Irie J."/>
            <person name="Itoh H."/>
            <person name="Moriya K."/>
            <person name="Sugiura Y."/>
            <person name="Suematsu M."/>
            <person name="Moritoki N."/>
            <person name="Shibata S."/>
            <person name="Littman R.D."/>
            <person name="Fischbach A.M."/>
            <person name="Uwamino Y."/>
            <person name="Inoue T."/>
            <person name="Honda A."/>
            <person name="Hattori M."/>
            <person name="Murai T."/>
            <person name="Xavier J.R."/>
            <person name="Hirose N."/>
            <person name="Honda K."/>
        </authorList>
    </citation>
    <scope>NUCLEOTIDE SEQUENCE [LARGE SCALE GENOMIC DNA]</scope>
    <source>
        <strain evidence="4 5">CE91-St30</strain>
    </source>
</reference>
<accession>A0ABN6MC63</accession>
<keyword evidence="5" id="KW-1185">Reference proteome</keyword>
<dbReference type="PANTHER" id="PTHR46558:SF15">
    <property type="entry name" value="HELIX-TURN-HELIX DOMAIN PROTEIN"/>
    <property type="match status" value="1"/>
</dbReference>
<dbReference type="PROSITE" id="PS50943">
    <property type="entry name" value="HTH_CROC1"/>
    <property type="match status" value="1"/>
</dbReference>
<dbReference type="SMART" id="SM00530">
    <property type="entry name" value="HTH_XRE"/>
    <property type="match status" value="1"/>
</dbReference>
<organism evidence="4 5">
    <name type="scientific">Raoultibacter timonensis</name>
    <dbReference type="NCBI Taxonomy" id="1907662"/>
    <lineage>
        <taxon>Bacteria</taxon>
        <taxon>Bacillati</taxon>
        <taxon>Actinomycetota</taxon>
        <taxon>Coriobacteriia</taxon>
        <taxon>Eggerthellales</taxon>
        <taxon>Eggerthellaceae</taxon>
        <taxon>Raoultibacter</taxon>
    </lineage>
</organism>
<proteinExistence type="predicted"/>
<feature type="domain" description="HTH cro/C1-type" evidence="3">
    <location>
        <begin position="19"/>
        <end position="73"/>
    </location>
</feature>
<dbReference type="EMBL" id="AP025564">
    <property type="protein sequence ID" value="BDE95590.1"/>
    <property type="molecule type" value="Genomic_DNA"/>
</dbReference>
<gene>
    <name evidence="4" type="ORF">CE91St30_09230</name>
</gene>
<feature type="compositionally biased region" description="Basic residues" evidence="2">
    <location>
        <begin position="170"/>
        <end position="185"/>
    </location>
</feature>
<dbReference type="CDD" id="cd00093">
    <property type="entry name" value="HTH_XRE"/>
    <property type="match status" value="1"/>
</dbReference>
<evidence type="ECO:0000256" key="1">
    <source>
        <dbReference type="ARBA" id="ARBA00023125"/>
    </source>
</evidence>
<feature type="compositionally biased region" description="Low complexity" evidence="2">
    <location>
        <begin position="140"/>
        <end position="166"/>
    </location>
</feature>
<evidence type="ECO:0000259" key="3">
    <source>
        <dbReference type="PROSITE" id="PS50943"/>
    </source>
</evidence>